<protein>
    <recommendedName>
        <fullName evidence="2">Reverse transcriptase domain-containing protein</fullName>
    </recommendedName>
</protein>
<feature type="non-terminal residue" evidence="1">
    <location>
        <position position="1"/>
    </location>
</feature>
<reference evidence="1" key="3">
    <citation type="submission" date="2016-05" db="EMBL/GenBank/DDBJ databases">
        <title>WGS assembly of Xenopus tropicalis.</title>
        <authorList>
            <person name="Sessions A."/>
            <person name="Jenkins J."/>
            <person name="Mitros T."/>
            <person name="Lyons J.T."/>
            <person name="Dichmann D.S."/>
            <person name="Robert J."/>
            <person name="Harland R.M."/>
            <person name="Rokhsar D.S."/>
        </authorList>
    </citation>
    <scope>NUCLEOTIDE SEQUENCE</scope>
    <source>
        <strain evidence="1">Nigerian</strain>
    </source>
</reference>
<gene>
    <name evidence="1" type="ORF">XENTR_v90028687mg</name>
</gene>
<feature type="non-terminal residue" evidence="1">
    <location>
        <position position="222"/>
    </location>
</feature>
<evidence type="ECO:0008006" key="2">
    <source>
        <dbReference type="Google" id="ProtNLM"/>
    </source>
</evidence>
<evidence type="ECO:0000313" key="1">
    <source>
        <dbReference type="EMBL" id="OCA13942.1"/>
    </source>
</evidence>
<sequence>IIGASSLPQRGKGIWRLGPQALVDPGTTNSLKDLLLQQLHRRDFYDSLAKWWEQAKVSFKHLFKSRASTKATKRYRAYLATRSRLENAISDNLSKADVLTLKRKFMTPDPYLQCREKEKSRFVTGLLDGKDQFQKSRNSILRVIVEYYRDLFSEKDIPSAEIADFLDSVNAPDPQVDLSFLLEDISEAEVSEAIAALPRKKSPGPDGLTSEFYQIFQTELAP</sequence>
<dbReference type="AlphaFoldDB" id="A0A1B8XTI0"/>
<proteinExistence type="predicted"/>
<reference evidence="1" key="2">
    <citation type="journal article" date="2010" name="Science">
        <title>The genome of the Western clawed frog Xenopus tropicalis.</title>
        <authorList>
            <person name="Hellsten U."/>
            <person name="Harland R.M."/>
            <person name="Gilchrist M.J."/>
            <person name="Hendrix D."/>
            <person name="Jurka J."/>
            <person name="Kapitonov V."/>
            <person name="Ovcharenko I."/>
            <person name="Putnam N.H."/>
            <person name="Shu S."/>
            <person name="Taher L."/>
            <person name="Blitz I.L."/>
            <person name="Blumberg B."/>
            <person name="Dichmann D.S."/>
            <person name="Dubchak I."/>
            <person name="Amaya E."/>
            <person name="Detter J.C."/>
            <person name="Fletcher R."/>
            <person name="Gerhard D.S."/>
            <person name="Goodstein D."/>
            <person name="Graves T."/>
            <person name="Grigoriev I.V."/>
            <person name="Grimwood J."/>
            <person name="Kawashima T."/>
            <person name="Lindquist E."/>
            <person name="Lucas S.M."/>
            <person name="Mead P.E."/>
            <person name="Mitros T."/>
            <person name="Ogino H."/>
            <person name="Ohta Y."/>
            <person name="Poliakov A.V."/>
            <person name="Pollet N."/>
            <person name="Robert J."/>
            <person name="Salamov A."/>
            <person name="Sater A.K."/>
            <person name="Schmutz J."/>
            <person name="Terry A."/>
            <person name="Vize P.D."/>
            <person name="Warren W.C."/>
            <person name="Wells D."/>
            <person name="Wills A."/>
            <person name="Wilson R.K."/>
            <person name="Zimmerman L.B."/>
            <person name="Zorn A.M."/>
            <person name="Grainger R."/>
            <person name="Grammer T."/>
            <person name="Khokha M.K."/>
            <person name="Richardson P.M."/>
            <person name="Rokhsar D.S."/>
        </authorList>
    </citation>
    <scope>NUCLEOTIDE SEQUENCE [LARGE SCALE GENOMIC DNA]</scope>
    <source>
        <strain evidence="1">Nigerian</strain>
    </source>
</reference>
<name>A0A1B8XTI0_XENTR</name>
<dbReference type="EMBL" id="KV463239">
    <property type="protein sequence ID" value="OCA13942.1"/>
    <property type="molecule type" value="Genomic_DNA"/>
</dbReference>
<organism evidence="1">
    <name type="scientific">Xenopus tropicalis</name>
    <name type="common">Western clawed frog</name>
    <name type="synonym">Silurana tropicalis</name>
    <dbReference type="NCBI Taxonomy" id="8364"/>
    <lineage>
        <taxon>Eukaryota</taxon>
        <taxon>Metazoa</taxon>
        <taxon>Chordata</taxon>
        <taxon>Craniata</taxon>
        <taxon>Vertebrata</taxon>
        <taxon>Euteleostomi</taxon>
        <taxon>Amphibia</taxon>
        <taxon>Batrachia</taxon>
        <taxon>Anura</taxon>
        <taxon>Pipoidea</taxon>
        <taxon>Pipidae</taxon>
        <taxon>Xenopodinae</taxon>
        <taxon>Xenopus</taxon>
        <taxon>Silurana</taxon>
    </lineage>
</organism>
<reference evidence="1" key="1">
    <citation type="submission" date="2009-11" db="EMBL/GenBank/DDBJ databases">
        <authorList>
            <consortium name="US DOE Joint Genome Institute (JGI-PGF)"/>
            <person name="Ottilar R."/>
            <person name="Schmutz J."/>
            <person name="Salamov A."/>
            <person name="Cheng J.F."/>
            <person name="Lucas S."/>
            <person name="Pitluck S."/>
            <person name="Gundlach H."/>
            <person name="Guo Y."/>
            <person name="Haberer G."/>
            <person name="Nasrallah J."/>
            <person name="Mayer K.F.X."/>
            <person name="van de Peer Y."/>
            <person name="Weigel D."/>
            <person name="Grigoriev I.V."/>
        </authorList>
    </citation>
    <scope>NUCLEOTIDE SEQUENCE</scope>
    <source>
        <strain evidence="1">Nigerian</strain>
    </source>
</reference>
<accession>A0A1B8XTI0</accession>